<dbReference type="SMART" id="SM00893">
    <property type="entry name" value="ETF"/>
    <property type="match status" value="1"/>
</dbReference>
<accession>A0A4V2SDN2</accession>
<feature type="domain" description="Electron transfer flavoprotein alpha/beta-subunit N-terminal" evidence="7">
    <location>
        <begin position="8"/>
        <end position="203"/>
    </location>
</feature>
<feature type="binding site" evidence="6">
    <location>
        <begin position="246"/>
        <end position="247"/>
    </location>
    <ligand>
        <name>FAD</name>
        <dbReference type="ChEBI" id="CHEBI:57692"/>
    </ligand>
</feature>
<protein>
    <submittedName>
        <fullName evidence="8">Electron transfer flavoprotein alpha subunit apoprotein</fullName>
    </submittedName>
</protein>
<dbReference type="GO" id="GO:0033539">
    <property type="term" value="P:fatty acid beta-oxidation using acyl-CoA dehydrogenase"/>
    <property type="evidence" value="ECO:0007669"/>
    <property type="project" value="TreeGrafter"/>
</dbReference>
<keyword evidence="4 6" id="KW-0274">FAD</keyword>
<dbReference type="FunFam" id="3.40.50.1220:FF:000001">
    <property type="entry name" value="Electron transfer flavoprotein, alpha subunit"/>
    <property type="match status" value="1"/>
</dbReference>
<dbReference type="EMBL" id="SLXA01000008">
    <property type="protein sequence ID" value="TCO84342.1"/>
    <property type="molecule type" value="Genomic_DNA"/>
</dbReference>
<evidence type="ECO:0000313" key="9">
    <source>
        <dbReference type="Proteomes" id="UP000295711"/>
    </source>
</evidence>
<reference evidence="8 9" key="1">
    <citation type="submission" date="2019-03" db="EMBL/GenBank/DDBJ databases">
        <title>Genomic Encyclopedia of Type Strains, Phase IV (KMG-IV): sequencing the most valuable type-strain genomes for metagenomic binning, comparative biology and taxonomic classification.</title>
        <authorList>
            <person name="Goeker M."/>
        </authorList>
    </citation>
    <scope>NUCLEOTIDE SEQUENCE [LARGE SCALE GENOMIC DNA]</scope>
    <source>
        <strain evidence="8 9">DSM 28559</strain>
    </source>
</reference>
<feature type="binding site" evidence="6">
    <location>
        <begin position="260"/>
        <end position="264"/>
    </location>
    <ligand>
        <name>FAD</name>
        <dbReference type="ChEBI" id="CHEBI:57692"/>
    </ligand>
</feature>
<dbReference type="InterPro" id="IPR001308">
    <property type="entry name" value="ETF_a/FixB"/>
</dbReference>
<dbReference type="CDD" id="cd01715">
    <property type="entry name" value="ETF_alpha"/>
    <property type="match status" value="1"/>
</dbReference>
<name>A0A4V2SDN2_9FIRM</name>
<dbReference type="RefSeq" id="WP_132092144.1">
    <property type="nucleotide sequence ID" value="NZ_JANKAQ010000009.1"/>
</dbReference>
<dbReference type="InterPro" id="IPR033947">
    <property type="entry name" value="ETF_alpha_N"/>
</dbReference>
<evidence type="ECO:0000256" key="3">
    <source>
        <dbReference type="ARBA" id="ARBA00022630"/>
    </source>
</evidence>
<dbReference type="Pfam" id="PF01012">
    <property type="entry name" value="ETF"/>
    <property type="match status" value="1"/>
</dbReference>
<dbReference type="GO" id="GO:0050660">
    <property type="term" value="F:flavin adenine dinucleotide binding"/>
    <property type="evidence" value="ECO:0007669"/>
    <property type="project" value="InterPro"/>
</dbReference>
<evidence type="ECO:0000259" key="7">
    <source>
        <dbReference type="SMART" id="SM00893"/>
    </source>
</evidence>
<dbReference type="InterPro" id="IPR014730">
    <property type="entry name" value="ETF_a/b_N"/>
</dbReference>
<dbReference type="AlphaFoldDB" id="A0A4V2SDN2"/>
<gene>
    <name evidence="8" type="ORF">EV212_108102</name>
</gene>
<dbReference type="Pfam" id="PF00766">
    <property type="entry name" value="ETF_alpha"/>
    <property type="match status" value="1"/>
</dbReference>
<evidence type="ECO:0000313" key="8">
    <source>
        <dbReference type="EMBL" id="TCO84342.1"/>
    </source>
</evidence>
<keyword evidence="9" id="KW-1185">Reference proteome</keyword>
<dbReference type="SUPFAM" id="SSF52402">
    <property type="entry name" value="Adenine nucleotide alpha hydrolases-like"/>
    <property type="match status" value="1"/>
</dbReference>
<dbReference type="OrthoDB" id="9770286at2"/>
<dbReference type="GO" id="GO:0009055">
    <property type="term" value="F:electron transfer activity"/>
    <property type="evidence" value="ECO:0007669"/>
    <property type="project" value="InterPro"/>
</dbReference>
<feature type="binding site" evidence="6">
    <location>
        <begin position="277"/>
        <end position="284"/>
    </location>
    <ligand>
        <name>FAD</name>
        <dbReference type="ChEBI" id="CHEBI:57692"/>
    </ligand>
</feature>
<dbReference type="InterPro" id="IPR014729">
    <property type="entry name" value="Rossmann-like_a/b/a_fold"/>
</dbReference>
<comment type="similarity">
    <text evidence="1">Belongs to the ETF alpha-subunit/FixB family.</text>
</comment>
<comment type="cofactor">
    <cofactor evidence="6">
        <name>FAD</name>
        <dbReference type="ChEBI" id="CHEBI:57692"/>
    </cofactor>
    <text evidence="6">Binds 1 FAD per dimer.</text>
</comment>
<feature type="binding site" evidence="6">
    <location>
        <position position="298"/>
    </location>
    <ligand>
        <name>FAD</name>
        <dbReference type="ChEBI" id="CHEBI:57692"/>
    </ligand>
</feature>
<proteinExistence type="inferred from homology"/>
<sequence>MFEEYKNLWVYIESSNGVAANVGLELLNPTRALADSVNEKLVAIVIDSKDTEALAQTAIKYGADEVIVVEGEEYASYSTDAYTNVLNVLAEKYKPSAIFIGATNRGRDLGPRLAARVKTGLTADCTSLAMDNGNIVWTRPAFGGNLMANILCPEHRPQLGTVRPGVFKKAEPDEHRVGNIIKEDITTPLEMIRTKIVDIVTTVSSDVPNIEEAEILVSGGAGVGGPEGYGVLKELALAMGGSIAASRAAVDAGWIDHAYQVGQTGKTVGPKIYIACGISGAIQHVAGMSSADVIIAINKDPEANIFKVADYGIVGDLFEVVPILTEEIKKRR</sequence>
<evidence type="ECO:0000256" key="6">
    <source>
        <dbReference type="PIRSR" id="PIRSR000089-1"/>
    </source>
</evidence>
<evidence type="ECO:0000256" key="5">
    <source>
        <dbReference type="ARBA" id="ARBA00022982"/>
    </source>
</evidence>
<evidence type="ECO:0000256" key="2">
    <source>
        <dbReference type="ARBA" id="ARBA00022448"/>
    </source>
</evidence>
<dbReference type="PANTHER" id="PTHR43153">
    <property type="entry name" value="ELECTRON TRANSFER FLAVOPROTEIN ALPHA"/>
    <property type="match status" value="1"/>
</dbReference>
<dbReference type="Proteomes" id="UP000295711">
    <property type="component" value="Unassembled WGS sequence"/>
</dbReference>
<evidence type="ECO:0000256" key="1">
    <source>
        <dbReference type="ARBA" id="ARBA00005817"/>
    </source>
</evidence>
<dbReference type="PROSITE" id="PS00696">
    <property type="entry name" value="ETF_ALPHA"/>
    <property type="match status" value="1"/>
</dbReference>
<dbReference type="SUPFAM" id="SSF52467">
    <property type="entry name" value="DHS-like NAD/FAD-binding domain"/>
    <property type="match status" value="1"/>
</dbReference>
<dbReference type="PANTHER" id="PTHR43153:SF1">
    <property type="entry name" value="ELECTRON TRANSFER FLAVOPROTEIN SUBUNIT ALPHA, MITOCHONDRIAL"/>
    <property type="match status" value="1"/>
</dbReference>
<dbReference type="InterPro" id="IPR014731">
    <property type="entry name" value="ETF_asu_C"/>
</dbReference>
<keyword evidence="5" id="KW-0249">Electron transport</keyword>
<keyword evidence="2" id="KW-0813">Transport</keyword>
<dbReference type="InterPro" id="IPR029035">
    <property type="entry name" value="DHS-like_NAD/FAD-binding_dom"/>
</dbReference>
<dbReference type="PIRSF" id="PIRSF000089">
    <property type="entry name" value="Electra_flavoP_a"/>
    <property type="match status" value="1"/>
</dbReference>
<organism evidence="8 9">
    <name type="scientific">Frisingicoccus caecimuris</name>
    <dbReference type="NCBI Taxonomy" id="1796636"/>
    <lineage>
        <taxon>Bacteria</taxon>
        <taxon>Bacillati</taxon>
        <taxon>Bacillota</taxon>
        <taxon>Clostridia</taxon>
        <taxon>Lachnospirales</taxon>
        <taxon>Lachnospiraceae</taxon>
        <taxon>Frisingicoccus</taxon>
    </lineage>
</organism>
<dbReference type="Gene3D" id="3.40.50.620">
    <property type="entry name" value="HUPs"/>
    <property type="match status" value="1"/>
</dbReference>
<keyword evidence="3" id="KW-0285">Flavoprotein</keyword>
<evidence type="ECO:0000256" key="4">
    <source>
        <dbReference type="ARBA" id="ARBA00022827"/>
    </source>
</evidence>
<dbReference type="InterPro" id="IPR018206">
    <property type="entry name" value="ETF_asu_C_CS"/>
</dbReference>
<dbReference type="Gene3D" id="3.40.50.1220">
    <property type="entry name" value="TPP-binding domain"/>
    <property type="match status" value="1"/>
</dbReference>
<comment type="caution">
    <text evidence="8">The sequence shown here is derived from an EMBL/GenBank/DDBJ whole genome shotgun (WGS) entry which is preliminary data.</text>
</comment>